<dbReference type="EMBL" id="CAXLJM020000053">
    <property type="protein sequence ID" value="CAL8116836.1"/>
    <property type="molecule type" value="Genomic_DNA"/>
</dbReference>
<accession>A0ABP1R0X4</accession>
<dbReference type="Proteomes" id="UP001642540">
    <property type="component" value="Unassembled WGS sequence"/>
</dbReference>
<protein>
    <recommendedName>
        <fullName evidence="3">F-box domain-containing protein</fullName>
    </recommendedName>
</protein>
<reference evidence="1 2" key="1">
    <citation type="submission" date="2024-08" db="EMBL/GenBank/DDBJ databases">
        <authorList>
            <person name="Cucini C."/>
            <person name="Frati F."/>
        </authorList>
    </citation>
    <scope>NUCLEOTIDE SEQUENCE [LARGE SCALE GENOMIC DNA]</scope>
</reference>
<organism evidence="1 2">
    <name type="scientific">Orchesella dallaii</name>
    <dbReference type="NCBI Taxonomy" id="48710"/>
    <lineage>
        <taxon>Eukaryota</taxon>
        <taxon>Metazoa</taxon>
        <taxon>Ecdysozoa</taxon>
        <taxon>Arthropoda</taxon>
        <taxon>Hexapoda</taxon>
        <taxon>Collembola</taxon>
        <taxon>Entomobryomorpha</taxon>
        <taxon>Entomobryoidea</taxon>
        <taxon>Orchesellidae</taxon>
        <taxon>Orchesellinae</taxon>
        <taxon>Orchesella</taxon>
    </lineage>
</organism>
<evidence type="ECO:0008006" key="3">
    <source>
        <dbReference type="Google" id="ProtNLM"/>
    </source>
</evidence>
<keyword evidence="2" id="KW-1185">Reference proteome</keyword>
<proteinExistence type="predicted"/>
<comment type="caution">
    <text evidence="1">The sequence shown here is derived from an EMBL/GenBank/DDBJ whole genome shotgun (WGS) entry which is preliminary data.</text>
</comment>
<evidence type="ECO:0000313" key="2">
    <source>
        <dbReference type="Proteomes" id="UP001642540"/>
    </source>
</evidence>
<name>A0ABP1R0X4_9HEXA</name>
<sequence>MPRSRSKSGRRDNVFSIQPKIEDEELNLINEHGVDSFEGEMPFSYQQERPEKEELSNLNGLAASFPLVIQKILLHLPTADLKSLRLSTKPLKQAVNQYIGLDFVLSESQSDYCLSSSSNVQTLDDSMLTSFKTMGIRSLTALKILDTSFSALFPFPYLLQSIHLMGRIDSQFLLGIITSCWNLQEIKFHEPNMFVKLINGNLVNFLHSLGEIIHRKKSIKLHNLKIIQIHCTTTSTMGHLLALLSTIEAKNLSELRCSFGPIHANFYALITGIIGNLMDIAHKTLQDFSFIVEGGSAYPELTAKRRLLRKLNVLMDYPDLLPLFRETYEKMGLQDEERDHWLKNMLETLGKKIRLNSLRLEIDTMEDFANNWLHFTKYQKNLHYLLIQTCCSWALVKEVVMGNASQLLSLALIMEFTTVMDMEEVLGNCKSLSFLHLKNYDYDTEDERALELRRSGHIINAKFDKIFPNLEGLVLCDVLIPCGDMARLNNLNGLKCLMYSLIDVNPVIRAGNQEGLFGITFEDFQKMLFRRNLDYLVLTKETIVLYGEAEKIGEDEEKLGNLLREEMFHTSNVLGGPPMELDEYHVAVAHGEPISGSHWFFSFLLSAFGEPSIYDSLSVISFVEGFHE</sequence>
<evidence type="ECO:0000313" key="1">
    <source>
        <dbReference type="EMBL" id="CAL8116836.1"/>
    </source>
</evidence>
<gene>
    <name evidence="1" type="ORF">ODALV1_LOCUS17421</name>
</gene>